<dbReference type="OrthoDB" id="5413827at2759"/>
<evidence type="ECO:0000313" key="1">
    <source>
        <dbReference type="EMBL" id="PSN70175.1"/>
    </source>
</evidence>
<reference evidence="1 2" key="1">
    <citation type="journal article" date="2018" name="Front. Microbiol.">
        <title>Genome-Wide Analysis of Corynespora cassiicola Leaf Fall Disease Putative Effectors.</title>
        <authorList>
            <person name="Lopez D."/>
            <person name="Ribeiro S."/>
            <person name="Label P."/>
            <person name="Fumanal B."/>
            <person name="Venisse J.S."/>
            <person name="Kohler A."/>
            <person name="de Oliveira R.R."/>
            <person name="Labutti K."/>
            <person name="Lipzen A."/>
            <person name="Lail K."/>
            <person name="Bauer D."/>
            <person name="Ohm R.A."/>
            <person name="Barry K.W."/>
            <person name="Spatafora J."/>
            <person name="Grigoriev I.V."/>
            <person name="Martin F.M."/>
            <person name="Pujade-Renaud V."/>
        </authorList>
    </citation>
    <scope>NUCLEOTIDE SEQUENCE [LARGE SCALE GENOMIC DNA]</scope>
    <source>
        <strain evidence="1 2">Philippines</strain>
    </source>
</reference>
<dbReference type="AlphaFoldDB" id="A0A2T2NXM7"/>
<proteinExistence type="predicted"/>
<accession>A0A2T2NXM7</accession>
<gene>
    <name evidence="1" type="ORF">BS50DRAFT_632093</name>
</gene>
<dbReference type="InterPro" id="IPR038883">
    <property type="entry name" value="AN11006-like"/>
</dbReference>
<dbReference type="PANTHER" id="PTHR42085:SF2">
    <property type="entry name" value="F-BOX DOMAIN-CONTAINING PROTEIN"/>
    <property type="match status" value="1"/>
</dbReference>
<evidence type="ECO:0000313" key="2">
    <source>
        <dbReference type="Proteomes" id="UP000240883"/>
    </source>
</evidence>
<dbReference type="EMBL" id="KZ678132">
    <property type="protein sequence ID" value="PSN70175.1"/>
    <property type="molecule type" value="Genomic_DNA"/>
</dbReference>
<keyword evidence="2" id="KW-1185">Reference proteome</keyword>
<sequence>MNPLARSRAPARPLLFGIPAELRLLIYEYVFSSPPPSSDQAPLPRSSCSLEPLLTCRFLYDEARLVAFACTIHNINWTRDSSCCRRLRNLEPPQFASIRHVALITTTAGLFQRLLPLRHHLDRDHSPYLFLDSLTLILDVPDTSTQMARHIRVAELDMVFKTIWYYKGVKKIILLNVTHREMLKEQPGIHGEWCVIDEKALPTSSHGQLTDTYPFENIRWRFELTNFFDYSWPPPWHC</sequence>
<organism evidence="1 2">
    <name type="scientific">Corynespora cassiicola Philippines</name>
    <dbReference type="NCBI Taxonomy" id="1448308"/>
    <lineage>
        <taxon>Eukaryota</taxon>
        <taxon>Fungi</taxon>
        <taxon>Dikarya</taxon>
        <taxon>Ascomycota</taxon>
        <taxon>Pezizomycotina</taxon>
        <taxon>Dothideomycetes</taxon>
        <taxon>Pleosporomycetidae</taxon>
        <taxon>Pleosporales</taxon>
        <taxon>Corynesporascaceae</taxon>
        <taxon>Corynespora</taxon>
    </lineage>
</organism>
<dbReference type="Proteomes" id="UP000240883">
    <property type="component" value="Unassembled WGS sequence"/>
</dbReference>
<dbReference type="PANTHER" id="PTHR42085">
    <property type="entry name" value="F-BOX DOMAIN-CONTAINING PROTEIN"/>
    <property type="match status" value="1"/>
</dbReference>
<protein>
    <submittedName>
        <fullName evidence="1">Uncharacterized protein</fullName>
    </submittedName>
</protein>
<name>A0A2T2NXM7_CORCC</name>